<protein>
    <submittedName>
        <fullName evidence="6">LysR family transcriptional regulator</fullName>
    </submittedName>
</protein>
<keyword evidence="4" id="KW-0804">Transcription</keyword>
<dbReference type="Pfam" id="PF03466">
    <property type="entry name" value="LysR_substrate"/>
    <property type="match status" value="1"/>
</dbReference>
<dbReference type="InterPro" id="IPR005119">
    <property type="entry name" value="LysR_subst-bd"/>
</dbReference>
<dbReference type="EMBL" id="CP165727">
    <property type="protein sequence ID" value="XDV63891.1"/>
    <property type="molecule type" value="Genomic_DNA"/>
</dbReference>
<organism evidence="6">
    <name type="scientific">Streptomyces sp. R33</name>
    <dbReference type="NCBI Taxonomy" id="3238629"/>
    <lineage>
        <taxon>Bacteria</taxon>
        <taxon>Bacillati</taxon>
        <taxon>Actinomycetota</taxon>
        <taxon>Actinomycetes</taxon>
        <taxon>Kitasatosporales</taxon>
        <taxon>Streptomycetaceae</taxon>
        <taxon>Streptomyces</taxon>
    </lineage>
</organism>
<dbReference type="SUPFAM" id="SSF46785">
    <property type="entry name" value="Winged helix' DNA-binding domain"/>
    <property type="match status" value="1"/>
</dbReference>
<dbReference type="PANTHER" id="PTHR30346:SF28">
    <property type="entry name" value="HTH-TYPE TRANSCRIPTIONAL REGULATOR CYNR"/>
    <property type="match status" value="1"/>
</dbReference>
<proteinExistence type="inferred from homology"/>
<accession>A0AB39Y485</accession>
<keyword evidence="2" id="KW-0805">Transcription regulation</keyword>
<gene>
    <name evidence="6" type="ORF">AB5J51_13580</name>
</gene>
<dbReference type="RefSeq" id="WP_369777786.1">
    <property type="nucleotide sequence ID" value="NZ_CP165727.1"/>
</dbReference>
<dbReference type="CDD" id="cd05466">
    <property type="entry name" value="PBP2_LTTR_substrate"/>
    <property type="match status" value="1"/>
</dbReference>
<dbReference type="AlphaFoldDB" id="A0AB39Y485"/>
<dbReference type="GO" id="GO:0003677">
    <property type="term" value="F:DNA binding"/>
    <property type="evidence" value="ECO:0007669"/>
    <property type="project" value="UniProtKB-KW"/>
</dbReference>
<dbReference type="GO" id="GO:0032993">
    <property type="term" value="C:protein-DNA complex"/>
    <property type="evidence" value="ECO:0007669"/>
    <property type="project" value="TreeGrafter"/>
</dbReference>
<evidence type="ECO:0000256" key="3">
    <source>
        <dbReference type="ARBA" id="ARBA00023125"/>
    </source>
</evidence>
<dbReference type="InterPro" id="IPR036390">
    <property type="entry name" value="WH_DNA-bd_sf"/>
</dbReference>
<evidence type="ECO:0000313" key="6">
    <source>
        <dbReference type="EMBL" id="XDV63891.1"/>
    </source>
</evidence>
<sequence>MAELAPHELRVLVAVAETGGFSAAAARLGLTQSAVSHSVRGSEAKVGAVLFERGRTGASPTPAGERAVGLARRILRMYEVLGAEARGAGRDAVEGVLRIAAFRSAALHLLPPALERLTARHPGIRPEVRVVRELGAGTAGEVAAGRADLGIATLNGTGPVPAEGGAAGLLTGVLREEAYALVHPAGHPDPKTLPLLDWDENCGSYTRDWWRAQDWIPRATVKAEDDGMVLTMVGRGLGMAILPELSLREATDAVDITGLGPSGPVRRVGYVTTPESAATLGVRALIRELRSETR</sequence>
<dbReference type="Pfam" id="PF00126">
    <property type="entry name" value="HTH_1"/>
    <property type="match status" value="1"/>
</dbReference>
<dbReference type="InterPro" id="IPR000847">
    <property type="entry name" value="LysR_HTH_N"/>
</dbReference>
<dbReference type="InterPro" id="IPR036388">
    <property type="entry name" value="WH-like_DNA-bd_sf"/>
</dbReference>
<comment type="similarity">
    <text evidence="1">Belongs to the LysR transcriptional regulatory family.</text>
</comment>
<dbReference type="SUPFAM" id="SSF53850">
    <property type="entry name" value="Periplasmic binding protein-like II"/>
    <property type="match status" value="1"/>
</dbReference>
<dbReference type="PANTHER" id="PTHR30346">
    <property type="entry name" value="TRANSCRIPTIONAL DUAL REGULATOR HCAR-RELATED"/>
    <property type="match status" value="1"/>
</dbReference>
<dbReference type="PROSITE" id="PS50931">
    <property type="entry name" value="HTH_LYSR"/>
    <property type="match status" value="1"/>
</dbReference>
<dbReference type="GO" id="GO:0003700">
    <property type="term" value="F:DNA-binding transcription factor activity"/>
    <property type="evidence" value="ECO:0007669"/>
    <property type="project" value="InterPro"/>
</dbReference>
<evidence type="ECO:0000256" key="1">
    <source>
        <dbReference type="ARBA" id="ARBA00009437"/>
    </source>
</evidence>
<keyword evidence="3" id="KW-0238">DNA-binding</keyword>
<dbReference type="Gene3D" id="1.10.10.10">
    <property type="entry name" value="Winged helix-like DNA-binding domain superfamily/Winged helix DNA-binding domain"/>
    <property type="match status" value="1"/>
</dbReference>
<dbReference type="Gene3D" id="3.40.190.10">
    <property type="entry name" value="Periplasmic binding protein-like II"/>
    <property type="match status" value="2"/>
</dbReference>
<evidence type="ECO:0000256" key="2">
    <source>
        <dbReference type="ARBA" id="ARBA00023015"/>
    </source>
</evidence>
<evidence type="ECO:0000256" key="4">
    <source>
        <dbReference type="ARBA" id="ARBA00023163"/>
    </source>
</evidence>
<feature type="domain" description="HTH lysR-type" evidence="5">
    <location>
        <begin position="9"/>
        <end position="61"/>
    </location>
</feature>
<evidence type="ECO:0000259" key="5">
    <source>
        <dbReference type="PROSITE" id="PS50931"/>
    </source>
</evidence>
<name>A0AB39Y485_9ACTN</name>
<reference evidence="6" key="1">
    <citation type="submission" date="2024-08" db="EMBL/GenBank/DDBJ databases">
        <authorList>
            <person name="Yu S.T."/>
        </authorList>
    </citation>
    <scope>NUCLEOTIDE SEQUENCE</scope>
    <source>
        <strain evidence="6">R33</strain>
    </source>
</reference>